<dbReference type="KEGG" id="fpei:C4N17_00430"/>
<gene>
    <name evidence="1" type="ORF">C4N17_00430</name>
</gene>
<dbReference type="AlphaFoldDB" id="A0AAD0MPA8"/>
<reference evidence="1 2" key="1">
    <citation type="submission" date="2018-03" db="EMBL/GenBank/DDBJ databases">
        <title>Complete Fusobacterium genomes using hybrid Minion sequencing.</title>
        <authorList>
            <person name="Slade D.J."/>
            <person name="Lahmers K."/>
        </authorList>
    </citation>
    <scope>NUCLEOTIDE SEQUENCE [LARGE SCALE GENOMIC DNA]</scope>
    <source>
        <strain evidence="1 2">2_1_31</strain>
    </source>
</reference>
<dbReference type="EMBL" id="CP028108">
    <property type="protein sequence ID" value="AVQ24302.1"/>
    <property type="molecule type" value="Genomic_DNA"/>
</dbReference>
<dbReference type="Proteomes" id="UP000241472">
    <property type="component" value="Chromosome"/>
</dbReference>
<organism evidence="1 2">
    <name type="scientific">Fusobacterium periodonticum</name>
    <dbReference type="NCBI Taxonomy" id="860"/>
    <lineage>
        <taxon>Bacteria</taxon>
        <taxon>Fusobacteriati</taxon>
        <taxon>Fusobacteriota</taxon>
        <taxon>Fusobacteriia</taxon>
        <taxon>Fusobacteriales</taxon>
        <taxon>Fusobacteriaceae</taxon>
        <taxon>Fusobacterium</taxon>
    </lineage>
</organism>
<name>A0AAD0MPA8_9FUSO</name>
<dbReference type="InterPro" id="IPR046618">
    <property type="entry name" value="DUF6731"/>
</dbReference>
<dbReference type="RefSeq" id="WP_008794205.1">
    <property type="nucleotide sequence ID" value="NZ_CABKNO010000002.1"/>
</dbReference>
<protein>
    <submittedName>
        <fullName evidence="1">Uncharacterized protein</fullName>
    </submittedName>
</protein>
<evidence type="ECO:0000313" key="2">
    <source>
        <dbReference type="Proteomes" id="UP000241472"/>
    </source>
</evidence>
<accession>A0AAD0MPA8</accession>
<proteinExistence type="predicted"/>
<evidence type="ECO:0000313" key="1">
    <source>
        <dbReference type="EMBL" id="AVQ24302.1"/>
    </source>
</evidence>
<dbReference type="Pfam" id="PF20505">
    <property type="entry name" value="DUF6731"/>
    <property type="match status" value="1"/>
</dbReference>
<sequence>MANSVRLHTIAFEKDKKPIKNISILDFFKKLNKYLEKSSKIREILNKTITCSKFYFDDNNSNRVVIPFGKLKEGLSYMINNESAFEEINTDIFNINSLEYDEEEKLLAFTTSGDGPTINHIEAYLNSFIPKDKDFSIKIHPIFKNKDLNTIRRAKYIRRVEFILDMSQPSTTLFNHNLELNESDLLRKIINLYNSFQEELSPKSFSFSIGVGRAGKNSTLEFENMVYLLEQINLNSEIVKEIIVHYKNNSQESVEWSKLKNSNVIVEHYFDIDTKNISPEYLRDNWIEILNEERIYFRREIEAYYREQIQVDRVEYQLKEGE</sequence>